<accession>A0ABP7XMP0</accession>
<reference evidence="2" key="1">
    <citation type="journal article" date="2019" name="Int. J. Syst. Evol. Microbiol.">
        <title>The Global Catalogue of Microorganisms (GCM) 10K type strain sequencing project: providing services to taxonomists for standard genome sequencing and annotation.</title>
        <authorList>
            <consortium name="The Broad Institute Genomics Platform"/>
            <consortium name="The Broad Institute Genome Sequencing Center for Infectious Disease"/>
            <person name="Wu L."/>
            <person name="Ma J."/>
        </authorList>
    </citation>
    <scope>NUCLEOTIDE SEQUENCE [LARGE SCALE GENOMIC DNA]</scope>
    <source>
        <strain evidence="2">JCM 17386</strain>
    </source>
</reference>
<evidence type="ECO:0000313" key="1">
    <source>
        <dbReference type="EMBL" id="GAA4120725.1"/>
    </source>
</evidence>
<keyword evidence="2" id="KW-1185">Reference proteome</keyword>
<name>A0ABP7XMP0_9FLAO</name>
<protein>
    <submittedName>
        <fullName evidence="1">Uncharacterized protein</fullName>
    </submittedName>
</protein>
<sequence length="289" mass="34536">MNHKVKTLLFKTIALLPNKIDDYCYHKIQSFFDKSTLENRVKSVESTYLRLSKVLKKLDIDLKNKIVFEIGSGWFPTMPYFFKYKFEAEKVITIDINKHFKKEIVLELNGIFSKNYDVAVIPELHNKYALPVDIDYFPNYNIINQDFPEVDFVFSRYVLSHMNEDDVDVLHKKMKTQLKKDSLIIHFISPSDLRQHGDNSLAQHDFLQYSKQEWAKIRTKFDYHNRLRLPQFIDIFKKYDYEILHLDYESLQDGTEKYHLFKKVKLHEDFLKYSDEELTAGNILVVLKV</sequence>
<dbReference type="Proteomes" id="UP001501333">
    <property type="component" value="Unassembled WGS sequence"/>
</dbReference>
<dbReference type="EMBL" id="BAABAO010000001">
    <property type="protein sequence ID" value="GAA4120725.1"/>
    <property type="molecule type" value="Genomic_DNA"/>
</dbReference>
<organism evidence="1 2">
    <name type="scientific">Flavobacterium chungbukense</name>
    <dbReference type="NCBI Taxonomy" id="877464"/>
    <lineage>
        <taxon>Bacteria</taxon>
        <taxon>Pseudomonadati</taxon>
        <taxon>Bacteroidota</taxon>
        <taxon>Flavobacteriia</taxon>
        <taxon>Flavobacteriales</taxon>
        <taxon>Flavobacteriaceae</taxon>
        <taxon>Flavobacterium</taxon>
    </lineage>
</organism>
<comment type="caution">
    <text evidence="1">The sequence shown here is derived from an EMBL/GenBank/DDBJ whole genome shotgun (WGS) entry which is preliminary data.</text>
</comment>
<evidence type="ECO:0000313" key="2">
    <source>
        <dbReference type="Proteomes" id="UP001501333"/>
    </source>
</evidence>
<dbReference type="RefSeq" id="WP_229354890.1">
    <property type="nucleotide sequence ID" value="NZ_BAABAO010000001.1"/>
</dbReference>
<dbReference type="Gene3D" id="3.40.50.150">
    <property type="entry name" value="Vaccinia Virus protein VP39"/>
    <property type="match status" value="1"/>
</dbReference>
<gene>
    <name evidence="1" type="ORF">GCM10022250_01670</name>
</gene>
<proteinExistence type="predicted"/>
<dbReference type="InterPro" id="IPR029063">
    <property type="entry name" value="SAM-dependent_MTases_sf"/>
</dbReference>
<dbReference type="SUPFAM" id="SSF53335">
    <property type="entry name" value="S-adenosyl-L-methionine-dependent methyltransferases"/>
    <property type="match status" value="1"/>
</dbReference>